<name>A0ABT8VVP8_9FLAO</name>
<accession>A0ABT8VVP8</accession>
<reference evidence="1" key="1">
    <citation type="submission" date="2023-07" db="EMBL/GenBank/DDBJ databases">
        <title>Wenyingzhuangia sp. chi5 genome sequencing and assembly.</title>
        <authorList>
            <person name="Park S."/>
        </authorList>
    </citation>
    <scope>NUCLEOTIDE SEQUENCE</scope>
    <source>
        <strain evidence="1">Chi5</strain>
    </source>
</reference>
<comment type="caution">
    <text evidence="1">The sequence shown here is derived from an EMBL/GenBank/DDBJ whole genome shotgun (WGS) entry which is preliminary data.</text>
</comment>
<gene>
    <name evidence="1" type="ORF">QVZ41_14455</name>
</gene>
<dbReference type="RefSeq" id="WP_302885357.1">
    <property type="nucleotide sequence ID" value="NZ_JAUMIT010000025.1"/>
</dbReference>
<dbReference type="Proteomes" id="UP001168642">
    <property type="component" value="Unassembled WGS sequence"/>
</dbReference>
<organism evidence="1 2">
    <name type="scientific">Wenyingzhuangia gilva</name>
    <dbReference type="NCBI Taxonomy" id="3057677"/>
    <lineage>
        <taxon>Bacteria</taxon>
        <taxon>Pseudomonadati</taxon>
        <taxon>Bacteroidota</taxon>
        <taxon>Flavobacteriia</taxon>
        <taxon>Flavobacteriales</taxon>
        <taxon>Flavobacteriaceae</taxon>
        <taxon>Wenyingzhuangia</taxon>
    </lineage>
</organism>
<proteinExistence type="predicted"/>
<keyword evidence="2" id="KW-1185">Reference proteome</keyword>
<dbReference type="EMBL" id="JAUMIT010000025">
    <property type="protein sequence ID" value="MDO3696051.1"/>
    <property type="molecule type" value="Genomic_DNA"/>
</dbReference>
<evidence type="ECO:0000313" key="2">
    <source>
        <dbReference type="Proteomes" id="UP001168642"/>
    </source>
</evidence>
<evidence type="ECO:0000313" key="1">
    <source>
        <dbReference type="EMBL" id="MDO3696051.1"/>
    </source>
</evidence>
<sequence>MTKEPTINKLELHYYFDESDSSHTMDAFIRNKCEFELLQIYNEFQRELGIDIKLETEAFEEGGLTELWTLMGKYPNQITILITLIIAAISRIPLKKSSLEKQDLELSIAERKLNIENLKKELNEKESPNHINIDVLNIIIDSNPKILKHVSNYYKQLNNYPKVKKISTTKLDEKKQILEETTYIKRTDFDKFIIENDDLEPTIDENATIEIISPVLKKGKYKWKGIYLKKEKTIDFYMKDKAFKQSVIAEGIEFKNGTFIDCILEISRKINEVGEIIFSSYAVTTVLKKHFENTVVETPQGKKHREIKEAKKNQFNLFEDNSE</sequence>
<protein>
    <submittedName>
        <fullName evidence="1">Uncharacterized protein</fullName>
    </submittedName>
</protein>